<keyword evidence="15" id="KW-0436">Ligase</keyword>
<dbReference type="InterPro" id="IPR013087">
    <property type="entry name" value="Znf_C2H2_type"/>
</dbReference>
<evidence type="ECO:0000256" key="12">
    <source>
        <dbReference type="PROSITE-ProRule" id="PRU00175"/>
    </source>
</evidence>
<protein>
    <recommendedName>
        <fullName evidence="4">RING-type E3 ubiquitin transferase</fullName>
        <ecNumber evidence="4">2.3.2.27</ecNumber>
    </recommendedName>
</protein>
<dbReference type="GO" id="GO:0072344">
    <property type="term" value="P:rescue of stalled ribosome"/>
    <property type="evidence" value="ECO:0007669"/>
    <property type="project" value="InterPro"/>
</dbReference>
<keyword evidence="8" id="KW-0479">Metal-binding</keyword>
<dbReference type="PROSITE" id="PS00028">
    <property type="entry name" value="ZINC_FINGER_C2H2_1"/>
    <property type="match status" value="1"/>
</dbReference>
<feature type="compositionally biased region" description="Low complexity" evidence="13">
    <location>
        <begin position="681"/>
        <end position="694"/>
    </location>
</feature>
<dbReference type="InterPro" id="IPR001841">
    <property type="entry name" value="Znf_RING"/>
</dbReference>
<feature type="compositionally biased region" description="Polar residues" evidence="13">
    <location>
        <begin position="571"/>
        <end position="581"/>
    </location>
</feature>
<dbReference type="GO" id="GO:0043022">
    <property type="term" value="F:ribosome binding"/>
    <property type="evidence" value="ECO:0007669"/>
    <property type="project" value="TreeGrafter"/>
</dbReference>
<comment type="subcellular location">
    <subcellularLocation>
        <location evidence="2">Cytoplasm</location>
    </subcellularLocation>
</comment>
<dbReference type="GO" id="GO:0005737">
    <property type="term" value="C:cytoplasm"/>
    <property type="evidence" value="ECO:0007669"/>
    <property type="project" value="UniProtKB-SubCell"/>
</dbReference>
<feature type="compositionally biased region" description="Polar residues" evidence="13">
    <location>
        <begin position="695"/>
        <end position="706"/>
    </location>
</feature>
<feature type="region of interest" description="Disordered" evidence="13">
    <location>
        <begin position="1"/>
        <end position="72"/>
    </location>
</feature>
<dbReference type="Pfam" id="PF23230">
    <property type="entry name" value="zf-C2H2_13"/>
    <property type="match status" value="1"/>
</dbReference>
<dbReference type="InterPro" id="IPR013083">
    <property type="entry name" value="Znf_RING/FYVE/PHD"/>
</dbReference>
<proteinExistence type="inferred from homology"/>
<comment type="catalytic activity">
    <reaction evidence="1">
        <text>S-ubiquitinyl-[E2 ubiquitin-conjugating enzyme]-L-cysteine + [acceptor protein]-L-lysine = [E2 ubiquitin-conjugating enzyme]-L-cysteine + N(6)-ubiquitinyl-[acceptor protein]-L-lysine.</text>
        <dbReference type="EC" id="2.3.2.27"/>
    </reaction>
</comment>
<dbReference type="PROSITE" id="PS50089">
    <property type="entry name" value="ZF_RING_2"/>
    <property type="match status" value="1"/>
</dbReference>
<keyword evidence="7" id="KW-0808">Transferase</keyword>
<dbReference type="Pfam" id="PF23202">
    <property type="entry name" value="PAH_ZNF598"/>
    <property type="match status" value="1"/>
</dbReference>
<evidence type="ECO:0000256" key="9">
    <source>
        <dbReference type="ARBA" id="ARBA00022771"/>
    </source>
</evidence>
<dbReference type="CDD" id="cd16615">
    <property type="entry name" value="RING-HC_ZNF598"/>
    <property type="match status" value="1"/>
</dbReference>
<comment type="pathway">
    <text evidence="3">Protein modification; protein ubiquitination.</text>
</comment>
<evidence type="ECO:0000256" key="5">
    <source>
        <dbReference type="ARBA" id="ARBA00022490"/>
    </source>
</evidence>
<organism evidence="15">
    <name type="scientific">Phaffia rhodozyma</name>
    <name type="common">Yeast</name>
    <name type="synonym">Xanthophyllomyces dendrorhous</name>
    <dbReference type="NCBI Taxonomy" id="264483"/>
    <lineage>
        <taxon>Eukaryota</taxon>
        <taxon>Fungi</taxon>
        <taxon>Dikarya</taxon>
        <taxon>Basidiomycota</taxon>
        <taxon>Agaricomycotina</taxon>
        <taxon>Tremellomycetes</taxon>
        <taxon>Cystofilobasidiales</taxon>
        <taxon>Mrakiaceae</taxon>
        <taxon>Phaffia</taxon>
    </lineage>
</organism>
<reference evidence="15" key="1">
    <citation type="submission" date="2014-08" db="EMBL/GenBank/DDBJ databases">
        <authorList>
            <person name="Sharma Rahul"/>
            <person name="Thines Marco"/>
        </authorList>
    </citation>
    <scope>NUCLEOTIDE SEQUENCE</scope>
</reference>
<feature type="compositionally biased region" description="Polar residues" evidence="13">
    <location>
        <begin position="647"/>
        <end position="656"/>
    </location>
</feature>
<dbReference type="SUPFAM" id="SSF57850">
    <property type="entry name" value="RING/U-box"/>
    <property type="match status" value="1"/>
</dbReference>
<evidence type="ECO:0000259" key="14">
    <source>
        <dbReference type="PROSITE" id="PS50089"/>
    </source>
</evidence>
<sequence>MASSRRYNFSGKLTSSGSSNRTLTDENTNTAAPSQASLRRPDLPSPSPSYTSSSVSSVESSLPAQQQVESSNGSVERDEDLCFICAEPFKYYAVGVCNHRTCHVCSLRLRALYKKTECTYCKADNPDVFFTRSPDTLFEKMSRTEFRDDKLRIYFSDDEVMEESLLLLRFNCPSESCDYIAKGWMDLRRHVDKTHNGYLLCDVCVKHKKVFAHEQEIYPPALLAHHLPSRVPRRMKPPQLPQGMEITGEMGVHPMCEFCHECFFAGDDLLKHLKENHEDCFLCKQAGIRDQYFQTYDKLEQHFVTQHYPCYDPQCQEKKFVVFASEMDLKVHQVSEHASQMTSRDLALARRIQVSMSFEDPRSSHSGSNGSNGRGGRGGGRNGSRGGRGNGPDASGRALYDPGTFDGTAGVPNNKSSRRAGFGADLTGGEAGAGSSSNGGGAMSEAERKHSTFMTRVYNLVGRSDAKNAAFTSSVQAYKTGQAGPRDVLDTIFNILDRDVSLTMDIASGVASLLLSTDEDRQKTLNKEIQLWGNEYSRDFPSIDQPMGGSGSSYRTHAVNGNVNAKALKVKQNTASHSSRQVWDRVESAEATLRPPAAPKRQVIKPGAINYASDFPAPQALSSNSRPSAGNPPSLASNLSASRARPTPTNAKTVPGSTAWASSQKSSTSSDRFPALPPPVASSASSSRPAPVSVNYASSTSGTGSRTPAKAPKPVSHAAFPSLQTNSAAAELAARKKALFSNPSARAETIKRITGEKSAPVSSWGSSPTGSGSNTPDVSVTPPPMSGGKKKGKGKEVLFTISARPN</sequence>
<feature type="compositionally biased region" description="Gly residues" evidence="13">
    <location>
        <begin position="429"/>
        <end position="442"/>
    </location>
</feature>
<evidence type="ECO:0000256" key="13">
    <source>
        <dbReference type="SAM" id="MobiDB-lite"/>
    </source>
</evidence>
<dbReference type="Pfam" id="PF25447">
    <property type="entry name" value="RING_ZNF598"/>
    <property type="match status" value="1"/>
</dbReference>
<dbReference type="AlphaFoldDB" id="A0A0F7SNY7"/>
<keyword evidence="6" id="KW-0597">Phosphoprotein</keyword>
<feature type="compositionally biased region" description="Low complexity" evidence="13">
    <location>
        <begin position="762"/>
        <end position="773"/>
    </location>
</feature>
<feature type="compositionally biased region" description="Low complexity" evidence="13">
    <location>
        <begin position="657"/>
        <end position="670"/>
    </location>
</feature>
<dbReference type="SMART" id="SM00355">
    <property type="entry name" value="ZnF_C2H2"/>
    <property type="match status" value="4"/>
</dbReference>
<dbReference type="EC" id="2.3.2.27" evidence="4"/>
<feature type="region of interest" description="Disordered" evidence="13">
    <location>
        <begin position="357"/>
        <end position="446"/>
    </location>
</feature>
<feature type="domain" description="RING-type" evidence="14">
    <location>
        <begin position="82"/>
        <end position="122"/>
    </location>
</feature>
<evidence type="ECO:0000256" key="1">
    <source>
        <dbReference type="ARBA" id="ARBA00000900"/>
    </source>
</evidence>
<dbReference type="GO" id="GO:0061630">
    <property type="term" value="F:ubiquitin protein ligase activity"/>
    <property type="evidence" value="ECO:0007669"/>
    <property type="project" value="UniProtKB-EC"/>
</dbReference>
<feature type="compositionally biased region" description="Gly residues" evidence="13">
    <location>
        <begin position="370"/>
        <end position="390"/>
    </location>
</feature>
<dbReference type="InterPro" id="IPR044288">
    <property type="entry name" value="ZNF598/HEL2"/>
</dbReference>
<evidence type="ECO:0000256" key="3">
    <source>
        <dbReference type="ARBA" id="ARBA00004906"/>
    </source>
</evidence>
<evidence type="ECO:0000256" key="6">
    <source>
        <dbReference type="ARBA" id="ARBA00022553"/>
    </source>
</evidence>
<evidence type="ECO:0000256" key="2">
    <source>
        <dbReference type="ARBA" id="ARBA00004496"/>
    </source>
</evidence>
<dbReference type="InterPro" id="IPR041888">
    <property type="entry name" value="RING-HC_ZNF598/HEL2"/>
</dbReference>
<dbReference type="Gene3D" id="3.30.40.10">
    <property type="entry name" value="Zinc/RING finger domain, C3HC4 (zinc finger)"/>
    <property type="match status" value="1"/>
</dbReference>
<keyword evidence="9 12" id="KW-0863">Zinc-finger</keyword>
<evidence type="ECO:0000256" key="7">
    <source>
        <dbReference type="ARBA" id="ARBA00022679"/>
    </source>
</evidence>
<comment type="similarity">
    <text evidence="11">Belongs to the ZNF598/HEL2 family.</text>
</comment>
<evidence type="ECO:0000313" key="15">
    <source>
        <dbReference type="EMBL" id="CED83156.1"/>
    </source>
</evidence>
<evidence type="ECO:0000256" key="8">
    <source>
        <dbReference type="ARBA" id="ARBA00022723"/>
    </source>
</evidence>
<evidence type="ECO:0000256" key="4">
    <source>
        <dbReference type="ARBA" id="ARBA00012483"/>
    </source>
</evidence>
<feature type="region of interest" description="Disordered" evidence="13">
    <location>
        <begin position="742"/>
        <end position="806"/>
    </location>
</feature>
<keyword evidence="10" id="KW-0862">Zinc</keyword>
<dbReference type="EMBL" id="LN483142">
    <property type="protein sequence ID" value="CED83156.1"/>
    <property type="molecule type" value="Genomic_DNA"/>
</dbReference>
<dbReference type="GO" id="GO:0008270">
    <property type="term" value="F:zinc ion binding"/>
    <property type="evidence" value="ECO:0007669"/>
    <property type="project" value="UniProtKB-KW"/>
</dbReference>
<dbReference type="GO" id="GO:0016874">
    <property type="term" value="F:ligase activity"/>
    <property type="evidence" value="ECO:0007669"/>
    <property type="project" value="UniProtKB-KW"/>
</dbReference>
<dbReference type="GO" id="GO:0016567">
    <property type="term" value="P:protein ubiquitination"/>
    <property type="evidence" value="ECO:0007669"/>
    <property type="project" value="TreeGrafter"/>
</dbReference>
<dbReference type="InterPro" id="IPR056437">
    <property type="entry name" value="Znf-C2H2_ZNF598/HEL2"/>
</dbReference>
<feature type="compositionally biased region" description="Low complexity" evidence="13">
    <location>
        <begin position="48"/>
        <end position="63"/>
    </location>
</feature>
<evidence type="ECO:0000256" key="10">
    <source>
        <dbReference type="ARBA" id="ARBA00022833"/>
    </source>
</evidence>
<dbReference type="PANTHER" id="PTHR22938">
    <property type="entry name" value="ZINC FINGER PROTEIN 598"/>
    <property type="match status" value="1"/>
</dbReference>
<feature type="region of interest" description="Disordered" evidence="13">
    <location>
        <begin position="570"/>
        <end position="718"/>
    </location>
</feature>
<accession>A0A0F7SNY7</accession>
<dbReference type="PANTHER" id="PTHR22938:SF0">
    <property type="entry name" value="E3 UBIQUITIN-PROTEIN LIGASE ZNF598"/>
    <property type="match status" value="1"/>
</dbReference>
<name>A0A0F7SNY7_PHARH</name>
<feature type="compositionally biased region" description="Polar residues" evidence="13">
    <location>
        <begin position="1"/>
        <end position="36"/>
    </location>
</feature>
<dbReference type="InterPro" id="IPR057634">
    <property type="entry name" value="PAH_ZNF598/HEL2"/>
</dbReference>
<keyword evidence="5" id="KW-0963">Cytoplasm</keyword>
<feature type="compositionally biased region" description="Low complexity" evidence="13">
    <location>
        <begin position="631"/>
        <end position="646"/>
    </location>
</feature>
<evidence type="ECO:0000256" key="11">
    <source>
        <dbReference type="ARBA" id="ARBA00035113"/>
    </source>
</evidence>